<evidence type="ECO:0000313" key="2">
    <source>
        <dbReference type="Proteomes" id="UP000309061"/>
    </source>
</evidence>
<dbReference type="OrthoDB" id="7472639at2"/>
<name>A0A6B8KMT5_9HYPH</name>
<dbReference type="Proteomes" id="UP000309061">
    <property type="component" value="Plasmid unnamed1"/>
</dbReference>
<evidence type="ECO:0000313" key="1">
    <source>
        <dbReference type="EMBL" id="QGM48248.1"/>
    </source>
</evidence>
<proteinExistence type="predicted"/>
<gene>
    <name evidence="1" type="ORF">H2LOC_020895</name>
</gene>
<dbReference type="KEGG" id="mhey:H2LOC_020895"/>
<organism evidence="1 2">
    <name type="scientific">Methylocystis heyeri</name>
    <dbReference type="NCBI Taxonomy" id="391905"/>
    <lineage>
        <taxon>Bacteria</taxon>
        <taxon>Pseudomonadati</taxon>
        <taxon>Pseudomonadota</taxon>
        <taxon>Alphaproteobacteria</taxon>
        <taxon>Hyphomicrobiales</taxon>
        <taxon>Methylocystaceae</taxon>
        <taxon>Methylocystis</taxon>
    </lineage>
</organism>
<accession>A0A6B8KMT5</accession>
<dbReference type="AlphaFoldDB" id="A0A6B8KMT5"/>
<reference evidence="1 2" key="1">
    <citation type="submission" date="2019-11" db="EMBL/GenBank/DDBJ databases">
        <title>The genome sequence of Methylocystis heyeri.</title>
        <authorList>
            <person name="Oshkin I.Y."/>
            <person name="Miroshnikov K."/>
            <person name="Dedysh S.N."/>
        </authorList>
    </citation>
    <scope>NUCLEOTIDE SEQUENCE [LARGE SCALE GENOMIC DNA]</scope>
    <source>
        <strain evidence="1 2">H2</strain>
        <plasmid evidence="1 2">unnamed1</plasmid>
    </source>
</reference>
<keyword evidence="2" id="KW-1185">Reference proteome</keyword>
<sequence length="252" mass="27051">MADYHSPTVVQPAILNTDMTALERLLLTHIFETAADGDGLYFFAETSPQDHFELPIETIRAALAASDGVPSEAVAFVREQLKEAGDDDEYVDLDLSQTSFEFLFQGIVKRSATLDHVTIVTSFTCTKMRPDGFGGMAVLVTADAIKGKSTEDILGDFLDETEHGPLATAPGFGVHVLLRLHEAKVRAQIAQIIETDQTLTPIAAGAVTNADIRAGCINVAERTNLAEEQDAAVFKAALAAIHEAEQRLAPAS</sequence>
<geneLocation type="plasmid" evidence="1">
    <name>unnamed1</name>
</geneLocation>
<protein>
    <submittedName>
        <fullName evidence="1">Uncharacterized protein</fullName>
    </submittedName>
</protein>
<dbReference type="EMBL" id="CP046053">
    <property type="protein sequence ID" value="QGM48248.1"/>
    <property type="molecule type" value="Genomic_DNA"/>
</dbReference>
<keyword evidence="1" id="KW-0614">Plasmid</keyword>